<reference evidence="6" key="1">
    <citation type="submission" date="2024-07" db="EMBL/GenBank/DDBJ databases">
        <authorList>
            <person name="Yu S.T."/>
        </authorList>
    </citation>
    <scope>NUCLEOTIDE SEQUENCE</scope>
    <source>
        <strain evidence="6">R21</strain>
    </source>
</reference>
<evidence type="ECO:0000313" key="6">
    <source>
        <dbReference type="EMBL" id="XDQ31471.1"/>
    </source>
</evidence>
<dbReference type="GO" id="GO:0005829">
    <property type="term" value="C:cytosol"/>
    <property type="evidence" value="ECO:0007669"/>
    <property type="project" value="TreeGrafter"/>
</dbReference>
<feature type="domain" description="Cyclic nucleotide-binding" evidence="4">
    <location>
        <begin position="14"/>
        <end position="134"/>
    </location>
</feature>
<dbReference type="CDD" id="cd00038">
    <property type="entry name" value="CAP_ED"/>
    <property type="match status" value="1"/>
</dbReference>
<dbReference type="Pfam" id="PF00027">
    <property type="entry name" value="cNMP_binding"/>
    <property type="match status" value="1"/>
</dbReference>
<sequence length="233" mass="25571">MREIGIRDPGKVPLLARLESADRTDLLALGRQMNFASRAVLFHQGEPSTHVLCLVNGWTKVTAAAPNGYEALLALRGPGDVVGEASAILGHPQSETVTALEPVVALVVSGESFLNFMDDRPAVAREVLRLSTERTRAADRRRLESASMNVRERFAVLLLDLARTHGRRTPEGLELAIPLTQQELAGSVGASREMIQRLLKELRDRGAVITRRRTIVIERPDVLRRIAGHVAGR</sequence>
<dbReference type="InterPro" id="IPR014710">
    <property type="entry name" value="RmlC-like_jellyroll"/>
</dbReference>
<dbReference type="InterPro" id="IPR036390">
    <property type="entry name" value="WH_DNA-bd_sf"/>
</dbReference>
<dbReference type="PANTHER" id="PTHR24567">
    <property type="entry name" value="CRP FAMILY TRANSCRIPTIONAL REGULATORY PROTEIN"/>
    <property type="match status" value="1"/>
</dbReference>
<protein>
    <submittedName>
        <fullName evidence="6">Crp/Fnr family transcriptional regulator</fullName>
    </submittedName>
</protein>
<dbReference type="InterPro" id="IPR050397">
    <property type="entry name" value="Env_Response_Regulators"/>
</dbReference>
<dbReference type="PROSITE" id="PS51063">
    <property type="entry name" value="HTH_CRP_2"/>
    <property type="match status" value="1"/>
</dbReference>
<dbReference type="AlphaFoldDB" id="A0AB39PLL2"/>
<evidence type="ECO:0000256" key="1">
    <source>
        <dbReference type="ARBA" id="ARBA00023015"/>
    </source>
</evidence>
<dbReference type="SUPFAM" id="SSF51206">
    <property type="entry name" value="cAMP-binding domain-like"/>
    <property type="match status" value="1"/>
</dbReference>
<keyword evidence="3" id="KW-0804">Transcription</keyword>
<evidence type="ECO:0000256" key="3">
    <source>
        <dbReference type="ARBA" id="ARBA00023163"/>
    </source>
</evidence>
<organism evidence="6">
    <name type="scientific">Streptomyces sp. R21</name>
    <dbReference type="NCBI Taxonomy" id="3238627"/>
    <lineage>
        <taxon>Bacteria</taxon>
        <taxon>Bacillati</taxon>
        <taxon>Actinomycetota</taxon>
        <taxon>Actinomycetes</taxon>
        <taxon>Kitasatosporales</taxon>
        <taxon>Streptomycetaceae</taxon>
        <taxon>Streptomyces</taxon>
    </lineage>
</organism>
<keyword evidence="1" id="KW-0805">Transcription regulation</keyword>
<dbReference type="InterPro" id="IPR000595">
    <property type="entry name" value="cNMP-bd_dom"/>
</dbReference>
<dbReference type="InterPro" id="IPR018490">
    <property type="entry name" value="cNMP-bd_dom_sf"/>
</dbReference>
<gene>
    <name evidence="6" type="ORF">AB5J56_07280</name>
</gene>
<dbReference type="InterPro" id="IPR012318">
    <property type="entry name" value="HTH_CRP"/>
</dbReference>
<dbReference type="PANTHER" id="PTHR24567:SF74">
    <property type="entry name" value="HTH-TYPE TRANSCRIPTIONAL REGULATOR ARCR"/>
    <property type="match status" value="1"/>
</dbReference>
<evidence type="ECO:0000259" key="4">
    <source>
        <dbReference type="PROSITE" id="PS50042"/>
    </source>
</evidence>
<dbReference type="PRINTS" id="PR00034">
    <property type="entry name" value="HTHCRP"/>
</dbReference>
<dbReference type="GO" id="GO:0003700">
    <property type="term" value="F:DNA-binding transcription factor activity"/>
    <property type="evidence" value="ECO:0007669"/>
    <property type="project" value="TreeGrafter"/>
</dbReference>
<dbReference type="SMART" id="SM00100">
    <property type="entry name" value="cNMP"/>
    <property type="match status" value="1"/>
</dbReference>
<dbReference type="RefSeq" id="WP_369242404.1">
    <property type="nucleotide sequence ID" value="NZ_CP163435.1"/>
</dbReference>
<dbReference type="SMART" id="SM00419">
    <property type="entry name" value="HTH_CRP"/>
    <property type="match status" value="1"/>
</dbReference>
<accession>A0AB39PLL2</accession>
<name>A0AB39PLL2_9ACTN</name>
<feature type="domain" description="HTH crp-type" evidence="5">
    <location>
        <begin position="148"/>
        <end position="221"/>
    </location>
</feature>
<evidence type="ECO:0000256" key="2">
    <source>
        <dbReference type="ARBA" id="ARBA00023125"/>
    </source>
</evidence>
<dbReference type="InterPro" id="IPR036388">
    <property type="entry name" value="WH-like_DNA-bd_sf"/>
</dbReference>
<dbReference type="Pfam" id="PF13545">
    <property type="entry name" value="HTH_Crp_2"/>
    <property type="match status" value="1"/>
</dbReference>
<proteinExistence type="predicted"/>
<keyword evidence="2" id="KW-0238">DNA-binding</keyword>
<evidence type="ECO:0000259" key="5">
    <source>
        <dbReference type="PROSITE" id="PS51063"/>
    </source>
</evidence>
<dbReference type="Gene3D" id="2.60.120.10">
    <property type="entry name" value="Jelly Rolls"/>
    <property type="match status" value="1"/>
</dbReference>
<dbReference type="SUPFAM" id="SSF46785">
    <property type="entry name" value="Winged helix' DNA-binding domain"/>
    <property type="match status" value="1"/>
</dbReference>
<dbReference type="Gene3D" id="1.10.10.10">
    <property type="entry name" value="Winged helix-like DNA-binding domain superfamily/Winged helix DNA-binding domain"/>
    <property type="match status" value="1"/>
</dbReference>
<dbReference type="GO" id="GO:0003677">
    <property type="term" value="F:DNA binding"/>
    <property type="evidence" value="ECO:0007669"/>
    <property type="project" value="UniProtKB-KW"/>
</dbReference>
<dbReference type="EMBL" id="CP163435">
    <property type="protein sequence ID" value="XDQ31471.1"/>
    <property type="molecule type" value="Genomic_DNA"/>
</dbReference>
<dbReference type="PROSITE" id="PS50042">
    <property type="entry name" value="CNMP_BINDING_3"/>
    <property type="match status" value="1"/>
</dbReference>